<comment type="caution">
    <text evidence="3">The sequence shown here is derived from an EMBL/GenBank/DDBJ whole genome shotgun (WGS) entry which is preliminary data.</text>
</comment>
<dbReference type="InterPro" id="IPR015422">
    <property type="entry name" value="PyrdxlP-dep_Trfase_small"/>
</dbReference>
<keyword evidence="1" id="KW-0663">Pyridoxal phosphate</keyword>
<accession>A0A9P9A461</accession>
<dbReference type="EMBL" id="JAGSXJ010000034">
    <property type="protein sequence ID" value="KAH6668086.1"/>
    <property type="molecule type" value="Genomic_DNA"/>
</dbReference>
<dbReference type="Proteomes" id="UP000770015">
    <property type="component" value="Unassembled WGS sequence"/>
</dbReference>
<keyword evidence="4" id="KW-1185">Reference proteome</keyword>
<dbReference type="SUPFAM" id="SSF53383">
    <property type="entry name" value="PLP-dependent transferases"/>
    <property type="match status" value="1"/>
</dbReference>
<protein>
    <submittedName>
        <fullName evidence="3">LolT-1</fullName>
    </submittedName>
</protein>
<evidence type="ECO:0000259" key="2">
    <source>
        <dbReference type="Pfam" id="PF00266"/>
    </source>
</evidence>
<dbReference type="AlphaFoldDB" id="A0A9P9A461"/>
<proteinExistence type="predicted"/>
<dbReference type="InterPro" id="IPR015424">
    <property type="entry name" value="PyrdxlP-dep_Trfase"/>
</dbReference>
<feature type="domain" description="Aminotransferase class V" evidence="2">
    <location>
        <begin position="61"/>
        <end position="358"/>
    </location>
</feature>
<dbReference type="PANTHER" id="PTHR43092">
    <property type="entry name" value="L-CYSTEINE DESULFHYDRASE"/>
    <property type="match status" value="1"/>
</dbReference>
<organism evidence="3 4">
    <name type="scientific">Plectosphaerella plurivora</name>
    <dbReference type="NCBI Taxonomy" id="936078"/>
    <lineage>
        <taxon>Eukaryota</taxon>
        <taxon>Fungi</taxon>
        <taxon>Dikarya</taxon>
        <taxon>Ascomycota</taxon>
        <taxon>Pezizomycotina</taxon>
        <taxon>Sordariomycetes</taxon>
        <taxon>Hypocreomycetidae</taxon>
        <taxon>Glomerellales</taxon>
        <taxon>Plectosphaerellaceae</taxon>
        <taxon>Plectosphaerella</taxon>
    </lineage>
</organism>
<evidence type="ECO:0000313" key="4">
    <source>
        <dbReference type="Proteomes" id="UP000770015"/>
    </source>
</evidence>
<dbReference type="Pfam" id="PF00266">
    <property type="entry name" value="Aminotran_5"/>
    <property type="match status" value="1"/>
</dbReference>
<sequence>MGSNTTLEFGKALKDQFLFDPEWRNLNNGSFGCIPRVVRERQVEFQNRSEAMPDKYIRYEYPKLLDESRAALAAHLNAPADTIVFAANATTAVNIVLRNLTWADDGLDEIISFSTIYGACGKTIEYIKDTHPGKISSRNVPLEYPLEDDEVVTRFRAAVEASSAEGRRPRIAVYDAVTSQPGVRFPFEAVTAACRELGVLSLVDGAQGVGMIELDMTALDADFFLSNCHKWLFAPRGCAFLYVPIRNQHLMRSTLPTSHGYVPLSTPSAVSPLPTVLGGSPWIRSYDFVGTVDNSSFVCVKAALDYRRDVLGGEERIREYLWRLAKKGGARAAEILGTEVIDNKTKTLTNNAMVNIWLPVAAADVQADSLQWTQAILVDEYKTFIALGCHEGRWFARLSAQVYLDMEDFEWAGKALKEVTARALTERAVQKA</sequence>
<dbReference type="OrthoDB" id="5978656at2759"/>
<name>A0A9P9A461_9PEZI</name>
<reference evidence="3" key="1">
    <citation type="journal article" date="2021" name="Nat. Commun.">
        <title>Genetic determinants of endophytism in the Arabidopsis root mycobiome.</title>
        <authorList>
            <person name="Mesny F."/>
            <person name="Miyauchi S."/>
            <person name="Thiergart T."/>
            <person name="Pickel B."/>
            <person name="Atanasova L."/>
            <person name="Karlsson M."/>
            <person name="Huettel B."/>
            <person name="Barry K.W."/>
            <person name="Haridas S."/>
            <person name="Chen C."/>
            <person name="Bauer D."/>
            <person name="Andreopoulos W."/>
            <person name="Pangilinan J."/>
            <person name="LaButti K."/>
            <person name="Riley R."/>
            <person name="Lipzen A."/>
            <person name="Clum A."/>
            <person name="Drula E."/>
            <person name="Henrissat B."/>
            <person name="Kohler A."/>
            <person name="Grigoriev I.V."/>
            <person name="Martin F.M."/>
            <person name="Hacquard S."/>
        </authorList>
    </citation>
    <scope>NUCLEOTIDE SEQUENCE</scope>
    <source>
        <strain evidence="3">MPI-SDFR-AT-0117</strain>
    </source>
</reference>
<evidence type="ECO:0000256" key="1">
    <source>
        <dbReference type="ARBA" id="ARBA00022898"/>
    </source>
</evidence>
<dbReference type="Gene3D" id="3.40.640.10">
    <property type="entry name" value="Type I PLP-dependent aspartate aminotransferase-like (Major domain)"/>
    <property type="match status" value="1"/>
</dbReference>
<dbReference type="PANTHER" id="PTHR43092:SF2">
    <property type="entry name" value="HERCYNYLCYSTEINE SULFOXIDE LYASE"/>
    <property type="match status" value="1"/>
</dbReference>
<dbReference type="Gene3D" id="3.90.1150.10">
    <property type="entry name" value="Aspartate Aminotransferase, domain 1"/>
    <property type="match status" value="1"/>
</dbReference>
<gene>
    <name evidence="3" type="ORF">F5X68DRAFT_216675</name>
</gene>
<dbReference type="InterPro" id="IPR000192">
    <property type="entry name" value="Aminotrans_V_dom"/>
</dbReference>
<dbReference type="InterPro" id="IPR015421">
    <property type="entry name" value="PyrdxlP-dep_Trfase_major"/>
</dbReference>
<evidence type="ECO:0000313" key="3">
    <source>
        <dbReference type="EMBL" id="KAH6668086.1"/>
    </source>
</evidence>